<name>A0AAV6SUP3_SOLSE</name>
<sequence>MQRCRATTGWKVSSVHLLRTHTCKNTHTAGSGKIVALKIFGLHNLTQARAWFNPQMCAWASLQPLHYATSAQQKAKYSLLVEKVVEKKITGFKKLSEDIDILLHMVHEAHFHVHHDGETCMFI</sequence>
<comment type="caution">
    <text evidence="1">The sequence shown here is derived from an EMBL/GenBank/DDBJ whole genome shotgun (WGS) entry which is preliminary data.</text>
</comment>
<protein>
    <submittedName>
        <fullName evidence="1">Uncharacterized protein</fullName>
    </submittedName>
</protein>
<dbReference type="AlphaFoldDB" id="A0AAV6SUP3"/>
<gene>
    <name evidence="1" type="ORF">JOB18_044733</name>
</gene>
<evidence type="ECO:0000313" key="2">
    <source>
        <dbReference type="Proteomes" id="UP000693946"/>
    </source>
</evidence>
<reference evidence="1 2" key="1">
    <citation type="journal article" date="2021" name="Sci. Rep.">
        <title>Chromosome anchoring in Senegalese sole (Solea senegalensis) reveals sex-associated markers and genome rearrangements in flatfish.</title>
        <authorList>
            <person name="Guerrero-Cozar I."/>
            <person name="Gomez-Garrido J."/>
            <person name="Berbel C."/>
            <person name="Martinez-Blanch J.F."/>
            <person name="Alioto T."/>
            <person name="Claros M.G."/>
            <person name="Gagnaire P.A."/>
            <person name="Manchado M."/>
        </authorList>
    </citation>
    <scope>NUCLEOTIDE SEQUENCE [LARGE SCALE GENOMIC DNA]</scope>
    <source>
        <strain evidence="1">Sse05_10M</strain>
    </source>
</reference>
<dbReference type="Proteomes" id="UP000693946">
    <property type="component" value="Linkage Group LG11"/>
</dbReference>
<evidence type="ECO:0000313" key="1">
    <source>
        <dbReference type="EMBL" id="KAG7521231.1"/>
    </source>
</evidence>
<dbReference type="EMBL" id="JAGKHQ010000003">
    <property type="protein sequence ID" value="KAG7521231.1"/>
    <property type="molecule type" value="Genomic_DNA"/>
</dbReference>
<accession>A0AAV6SUP3</accession>
<keyword evidence="2" id="KW-1185">Reference proteome</keyword>
<proteinExistence type="predicted"/>
<organism evidence="1 2">
    <name type="scientific">Solea senegalensis</name>
    <name type="common">Senegalese sole</name>
    <dbReference type="NCBI Taxonomy" id="28829"/>
    <lineage>
        <taxon>Eukaryota</taxon>
        <taxon>Metazoa</taxon>
        <taxon>Chordata</taxon>
        <taxon>Craniata</taxon>
        <taxon>Vertebrata</taxon>
        <taxon>Euteleostomi</taxon>
        <taxon>Actinopterygii</taxon>
        <taxon>Neopterygii</taxon>
        <taxon>Teleostei</taxon>
        <taxon>Neoteleostei</taxon>
        <taxon>Acanthomorphata</taxon>
        <taxon>Carangaria</taxon>
        <taxon>Pleuronectiformes</taxon>
        <taxon>Pleuronectoidei</taxon>
        <taxon>Soleidae</taxon>
        <taxon>Solea</taxon>
    </lineage>
</organism>